<dbReference type="InterPro" id="IPR008757">
    <property type="entry name" value="Peptidase_M6-like_domain"/>
</dbReference>
<feature type="domain" description="Immune inhibitor A-like metallopeptidase VEG" evidence="12">
    <location>
        <begin position="658"/>
        <end position="767"/>
    </location>
</feature>
<dbReference type="Pfam" id="PF20773">
    <property type="entry name" value="InhA-like_MAM"/>
    <property type="match status" value="1"/>
</dbReference>
<proteinExistence type="predicted"/>
<keyword evidence="5" id="KW-0479">Metal-binding</keyword>
<evidence type="ECO:0000256" key="4">
    <source>
        <dbReference type="ARBA" id="ARBA00022670"/>
    </source>
</evidence>
<dbReference type="Pfam" id="PF05547">
    <property type="entry name" value="Peptidase_M6"/>
    <property type="match status" value="1"/>
</dbReference>
<gene>
    <name evidence="13" type="ORF">NOCA110074</name>
</gene>
<evidence type="ECO:0000256" key="2">
    <source>
        <dbReference type="ARBA" id="ARBA00004613"/>
    </source>
</evidence>
<evidence type="ECO:0000313" key="13">
    <source>
        <dbReference type="EMBL" id="CUR56002.1"/>
    </source>
</evidence>
<evidence type="ECO:0000259" key="12">
    <source>
        <dbReference type="Pfam" id="PF20774"/>
    </source>
</evidence>
<dbReference type="SUPFAM" id="SSF55486">
    <property type="entry name" value="Metalloproteases ('zincins'), catalytic domain"/>
    <property type="match status" value="1"/>
</dbReference>
<dbReference type="GO" id="GO:0046872">
    <property type="term" value="F:metal ion binding"/>
    <property type="evidence" value="ECO:0007669"/>
    <property type="project" value="UniProtKB-KW"/>
</dbReference>
<dbReference type="InterPro" id="IPR048665">
    <property type="entry name" value="InhA-like_VEG"/>
</dbReference>
<keyword evidence="6" id="KW-0732">Signal</keyword>
<evidence type="ECO:0000256" key="3">
    <source>
        <dbReference type="ARBA" id="ARBA00022525"/>
    </source>
</evidence>
<keyword evidence="7" id="KW-0378">Hydrolase</keyword>
<dbReference type="GO" id="GO:0006508">
    <property type="term" value="P:proteolysis"/>
    <property type="evidence" value="ECO:0007669"/>
    <property type="project" value="UniProtKB-KW"/>
</dbReference>
<feature type="region of interest" description="Disordered" evidence="10">
    <location>
        <begin position="26"/>
        <end position="57"/>
    </location>
</feature>
<comment type="cofactor">
    <cofactor evidence="1">
        <name>Zn(2+)</name>
        <dbReference type="ChEBI" id="CHEBI:29105"/>
    </cofactor>
</comment>
<reference evidence="13" key="1">
    <citation type="submission" date="2015-08" db="EMBL/GenBank/DDBJ databases">
        <authorList>
            <person name="Babu N.S."/>
            <person name="Beckwith C.J."/>
            <person name="Beseler K.G."/>
            <person name="Brison A."/>
            <person name="Carone J.V."/>
            <person name="Caskin T.P."/>
            <person name="Diamond M."/>
            <person name="Durham M.E."/>
            <person name="Foxe J.M."/>
            <person name="Go M."/>
            <person name="Henderson B.A."/>
            <person name="Jones I.B."/>
            <person name="McGettigan J.A."/>
            <person name="Micheletti S.J."/>
            <person name="Nasrallah M.E."/>
            <person name="Ortiz D."/>
            <person name="Piller C.R."/>
            <person name="Privatt S.R."/>
            <person name="Schneider S.L."/>
            <person name="Sharp S."/>
            <person name="Smith T.C."/>
            <person name="Stanton J.D."/>
            <person name="Ullery H.E."/>
            <person name="Wilson R.J."/>
            <person name="Serrano M.G."/>
            <person name="Buck G."/>
            <person name="Lee V."/>
            <person name="Wang Y."/>
            <person name="Carvalho R."/>
            <person name="Voegtly L."/>
            <person name="Shi R."/>
            <person name="Duckworth R."/>
            <person name="Johnson A."/>
            <person name="Loviza R."/>
            <person name="Walstead R."/>
            <person name="Shah Z."/>
            <person name="Kiflezghi M."/>
            <person name="Wade K."/>
            <person name="Ball S.L."/>
            <person name="Bradley K.W."/>
            <person name="Asai D.J."/>
            <person name="Bowman C.A."/>
            <person name="Russell D.A."/>
            <person name="Pope W.H."/>
            <person name="Jacobs-Sera D."/>
            <person name="Hendrix R.W."/>
            <person name="Hatfull G.F."/>
        </authorList>
    </citation>
    <scope>NUCLEOTIDE SEQUENCE</scope>
</reference>
<dbReference type="GO" id="GO:0008237">
    <property type="term" value="F:metallopeptidase activity"/>
    <property type="evidence" value="ECO:0007669"/>
    <property type="project" value="UniProtKB-KW"/>
</dbReference>
<evidence type="ECO:0000256" key="5">
    <source>
        <dbReference type="ARBA" id="ARBA00022723"/>
    </source>
</evidence>
<dbReference type="PANTHER" id="PTHR13062:SF12">
    <property type="entry name" value="ALPHA-2-MACROGLOBULIN DOMAIN-CONTAINING PROTEIN"/>
    <property type="match status" value="1"/>
</dbReference>
<sequence>MTHHPRKARRLAVAVAAAGLLTAGTAVAAPSTAQPSKPTNKNATTAPSDDQAMERPAAGHVPEHPLAIAHKRDEQLAAALERKAEGKNPFRGGHGHGQNQEVPLEREGTDRIFVVLAEFGDQRYETATDKRFVDPPNNGFPLPAPQPQTFDGPLHNQIPEPDRAKDNTTIWQDDFDRAHYEDMYFNRMAAYYERQSSGRYSVEGDVTEWVKVPYNQALYGRGFCGVPPGSAVTTCASTKALIRDALAVWVKDRLDSGQTMAQITDYLKTFDLQDRYDIDGDGNFQEPDGFIDHFQIVHAGGDEAAGDPIYGSDAIWSHRWYSNLQAGGPGGLTGVNVGSNGGAYGLGANPANPVPNNPTGVWVGDYTIQPENGGLGVFAHEFGHDLGLPDLYDTSGNTGGAENSTAFWSLMSSGANIGDGGDTIGDNPTDLGAWELFQLGWLDEQGDQGPFYSVVQPGQKATEKLGANVPATRNSQQAVFAVLPDKEVPLELGGPAPGSGSRFFWSTQGDNLNTTMTRSGVTGTALTAKVNYQIEAEWDYAFLEASTDGGTTWSQVMTNLSDSAAHAGHNQSGFNTSGAGLTGTTAGWVSLTATLPAGTTAVRFRYQTDGAAVESGFRADDIAIDGTVIGTAETETEGWTLDGFRTTTGSEIETFFNAYIAENRQYDGYDASLRSAYNFSYPFTKPDWVEHYPYQDGMLVTYWDSSQGDNNVGDHPGEGLILPVDANPRFTHWADGTLMRPRILSYDSTFGLERTEGITLHREVDLNGDGTISGAETQTGRIPGKRAVSTFDDTQTWWYATDGDEVLVDHDNDPATPQVLRHPGRYQPGWYGVNVPKTGTLIRVLDEKHGYLKIRVEPKKRR</sequence>
<dbReference type="EMBL" id="CZKB01000001">
    <property type="protein sequence ID" value="CUR56002.1"/>
    <property type="molecule type" value="Genomic_DNA"/>
</dbReference>
<evidence type="ECO:0000256" key="6">
    <source>
        <dbReference type="ARBA" id="ARBA00022729"/>
    </source>
</evidence>
<keyword evidence="8" id="KW-0862">Zinc</keyword>
<dbReference type="NCBIfam" id="TIGR03296">
    <property type="entry name" value="M6dom_TIGR03296"/>
    <property type="match status" value="1"/>
</dbReference>
<feature type="compositionally biased region" description="Polar residues" evidence="10">
    <location>
        <begin position="31"/>
        <end position="48"/>
    </location>
</feature>
<evidence type="ECO:0000256" key="8">
    <source>
        <dbReference type="ARBA" id="ARBA00022833"/>
    </source>
</evidence>
<evidence type="ECO:0000256" key="10">
    <source>
        <dbReference type="SAM" id="MobiDB-lite"/>
    </source>
</evidence>
<dbReference type="GO" id="GO:0005576">
    <property type="term" value="C:extracellular region"/>
    <property type="evidence" value="ECO:0007669"/>
    <property type="project" value="UniProtKB-SubCell"/>
</dbReference>
<protein>
    <submittedName>
        <fullName evidence="13">Putative exported peptidase M6-like protein</fullName>
    </submittedName>
</protein>
<evidence type="ECO:0000259" key="11">
    <source>
        <dbReference type="Pfam" id="PF05547"/>
    </source>
</evidence>
<comment type="subcellular location">
    <subcellularLocation>
        <location evidence="2">Secreted</location>
    </subcellularLocation>
</comment>
<accession>A0A2P2C5I0</accession>
<keyword evidence="3" id="KW-0964">Secreted</keyword>
<evidence type="ECO:0000256" key="1">
    <source>
        <dbReference type="ARBA" id="ARBA00001947"/>
    </source>
</evidence>
<dbReference type="PANTHER" id="PTHR13062">
    <property type="entry name" value="COLLAGENASE"/>
    <property type="match status" value="1"/>
</dbReference>
<dbReference type="Gene3D" id="2.60.120.260">
    <property type="entry name" value="Galactose-binding domain-like"/>
    <property type="match status" value="1"/>
</dbReference>
<organism evidence="13">
    <name type="scientific">metagenome</name>
    <dbReference type="NCBI Taxonomy" id="256318"/>
    <lineage>
        <taxon>unclassified sequences</taxon>
        <taxon>metagenomes</taxon>
    </lineage>
</organism>
<dbReference type="AlphaFoldDB" id="A0A2P2C5I0"/>
<name>A0A2P2C5I0_9ZZZZ</name>
<dbReference type="Pfam" id="PF20774">
    <property type="entry name" value="InhA-like_VEG"/>
    <property type="match status" value="1"/>
</dbReference>
<keyword evidence="9" id="KW-0482">Metalloprotease</keyword>
<keyword evidence="4" id="KW-0645">Protease</keyword>
<evidence type="ECO:0000256" key="7">
    <source>
        <dbReference type="ARBA" id="ARBA00022801"/>
    </source>
</evidence>
<feature type="domain" description="Peptidase M6-like" evidence="11">
    <location>
        <begin position="104"/>
        <end position="440"/>
    </location>
</feature>
<evidence type="ECO:0000256" key="9">
    <source>
        <dbReference type="ARBA" id="ARBA00023049"/>
    </source>
</evidence>